<proteinExistence type="predicted"/>
<evidence type="ECO:0000313" key="2">
    <source>
        <dbReference type="EMBL" id="CAG8566686.1"/>
    </source>
</evidence>
<keyword evidence="3" id="KW-1185">Reference proteome</keyword>
<name>A0A9N9BG25_9GLOM</name>
<feature type="non-terminal residue" evidence="2">
    <location>
        <position position="1"/>
    </location>
</feature>
<dbReference type="EMBL" id="CAJVPV010004112">
    <property type="protein sequence ID" value="CAG8566686.1"/>
    <property type="molecule type" value="Genomic_DNA"/>
</dbReference>
<protein>
    <submittedName>
        <fullName evidence="2">7445_t:CDS:1</fullName>
    </submittedName>
</protein>
<comment type="caution">
    <text evidence="2">The sequence shown here is derived from an EMBL/GenBank/DDBJ whole genome shotgun (WGS) entry which is preliminary data.</text>
</comment>
<accession>A0A9N9BG25</accession>
<sequence length="101" mass="10495">TLGMALLAAATSPKDPTKKGTGNEAADHPLGGIQMPVIKQNGRSFYVGQSSFQSEFAAHRNQCAVQHDACVAAVGKNPEITSVGACDYQKLTCDNGAPIYG</sequence>
<dbReference type="OrthoDB" id="10338631at2759"/>
<gene>
    <name evidence="2" type="ORF">AMORRO_LOCUS6272</name>
</gene>
<evidence type="ECO:0000313" key="3">
    <source>
        <dbReference type="Proteomes" id="UP000789342"/>
    </source>
</evidence>
<evidence type="ECO:0000256" key="1">
    <source>
        <dbReference type="SAM" id="MobiDB-lite"/>
    </source>
</evidence>
<feature type="region of interest" description="Disordered" evidence="1">
    <location>
        <begin position="1"/>
        <end position="32"/>
    </location>
</feature>
<reference evidence="2" key="1">
    <citation type="submission" date="2021-06" db="EMBL/GenBank/DDBJ databases">
        <authorList>
            <person name="Kallberg Y."/>
            <person name="Tangrot J."/>
            <person name="Rosling A."/>
        </authorList>
    </citation>
    <scope>NUCLEOTIDE SEQUENCE</scope>
    <source>
        <strain evidence="2">CL551</strain>
    </source>
</reference>
<organism evidence="2 3">
    <name type="scientific">Acaulospora morrowiae</name>
    <dbReference type="NCBI Taxonomy" id="94023"/>
    <lineage>
        <taxon>Eukaryota</taxon>
        <taxon>Fungi</taxon>
        <taxon>Fungi incertae sedis</taxon>
        <taxon>Mucoromycota</taxon>
        <taxon>Glomeromycotina</taxon>
        <taxon>Glomeromycetes</taxon>
        <taxon>Diversisporales</taxon>
        <taxon>Acaulosporaceae</taxon>
        <taxon>Acaulospora</taxon>
    </lineage>
</organism>
<dbReference type="Proteomes" id="UP000789342">
    <property type="component" value="Unassembled WGS sequence"/>
</dbReference>
<dbReference type="AlphaFoldDB" id="A0A9N9BG25"/>